<dbReference type="STRING" id="4072.A0A2G2ZJI9"/>
<comment type="caution">
    <text evidence="2">The sequence shown here is derived from an EMBL/GenBank/DDBJ whole genome shotgun (WGS) entry which is preliminary data.</text>
</comment>
<keyword evidence="3" id="KW-1185">Reference proteome</keyword>
<dbReference type="Pfam" id="PF04483">
    <property type="entry name" value="DUF565"/>
    <property type="match status" value="1"/>
</dbReference>
<dbReference type="PANTHER" id="PTHR33787">
    <property type="match status" value="1"/>
</dbReference>
<dbReference type="EMBL" id="AYRZ02000005">
    <property type="protein sequence ID" value="PHT82094.1"/>
    <property type="molecule type" value="Genomic_DNA"/>
</dbReference>
<dbReference type="Proteomes" id="UP000222542">
    <property type="component" value="Unassembled WGS sequence"/>
</dbReference>
<name>A0A2G2ZJI9_CAPAN</name>
<evidence type="ECO:0000256" key="1">
    <source>
        <dbReference type="ARBA" id="ARBA00009846"/>
    </source>
</evidence>
<organism evidence="2 3">
    <name type="scientific">Capsicum annuum</name>
    <name type="common">Capsicum pepper</name>
    <dbReference type="NCBI Taxonomy" id="4072"/>
    <lineage>
        <taxon>Eukaryota</taxon>
        <taxon>Viridiplantae</taxon>
        <taxon>Streptophyta</taxon>
        <taxon>Embryophyta</taxon>
        <taxon>Tracheophyta</taxon>
        <taxon>Spermatophyta</taxon>
        <taxon>Magnoliopsida</taxon>
        <taxon>eudicotyledons</taxon>
        <taxon>Gunneridae</taxon>
        <taxon>Pentapetalae</taxon>
        <taxon>asterids</taxon>
        <taxon>lamiids</taxon>
        <taxon>Solanales</taxon>
        <taxon>Solanaceae</taxon>
        <taxon>Solanoideae</taxon>
        <taxon>Capsiceae</taxon>
        <taxon>Capsicum</taxon>
    </lineage>
</organism>
<dbReference type="AlphaFoldDB" id="A0A2G2ZJI9"/>
<sequence>MDQNIAVTYQGIHGVARQLNLGEGSAKEEGNTWSNLFTFNRTTSTGMTLNFKPPTIIDARTVVILETPEIEKQTHEWNNALVVSSFGEAPAFSYMRNYIARYWKDRDDVLFSGPYFINSMGHHLSLEITEQISKIGLKCMPSPNIGSGTRGHGSRIEFALDTRGIPRSDDQDILNGDGRDLGGTHLGRIVGFYTANALATILGQTGDWDILVVGVVVAAIKGIGMLMYKKPPSLSSRRLQSPVSMVNYWKTGIILGI</sequence>
<dbReference type="GO" id="GO:0009507">
    <property type="term" value="C:chloroplast"/>
    <property type="evidence" value="ECO:0000318"/>
    <property type="project" value="GO_Central"/>
</dbReference>
<dbReference type="Gramene" id="PHT82094">
    <property type="protein sequence ID" value="PHT82094"/>
    <property type="gene ID" value="T459_15109"/>
</dbReference>
<gene>
    <name evidence="2" type="ORF">T459_15109</name>
</gene>
<protein>
    <submittedName>
        <fullName evidence="2">Uncharacterized protein</fullName>
    </submittedName>
</protein>
<dbReference type="InterPro" id="IPR007572">
    <property type="entry name" value="Uncharacterised_Ycf20"/>
</dbReference>
<proteinExistence type="inferred from homology"/>
<accession>A0A2G2ZJI9</accession>
<dbReference type="PANTHER" id="PTHR33787:SF4">
    <property type="entry name" value="YCF20-LIKE PROTEIN"/>
    <property type="match status" value="1"/>
</dbReference>
<evidence type="ECO:0000313" key="3">
    <source>
        <dbReference type="Proteomes" id="UP000222542"/>
    </source>
</evidence>
<reference evidence="2 3" key="1">
    <citation type="journal article" date="2014" name="Nat. Genet.">
        <title>Genome sequence of the hot pepper provides insights into the evolution of pungency in Capsicum species.</title>
        <authorList>
            <person name="Kim S."/>
            <person name="Park M."/>
            <person name="Yeom S.I."/>
            <person name="Kim Y.M."/>
            <person name="Lee J.M."/>
            <person name="Lee H.A."/>
            <person name="Seo E."/>
            <person name="Choi J."/>
            <person name="Cheong K."/>
            <person name="Kim K.T."/>
            <person name="Jung K."/>
            <person name="Lee G.W."/>
            <person name="Oh S.K."/>
            <person name="Bae C."/>
            <person name="Kim S.B."/>
            <person name="Lee H.Y."/>
            <person name="Kim S.Y."/>
            <person name="Kim M.S."/>
            <person name="Kang B.C."/>
            <person name="Jo Y.D."/>
            <person name="Yang H.B."/>
            <person name="Jeong H.J."/>
            <person name="Kang W.H."/>
            <person name="Kwon J.K."/>
            <person name="Shin C."/>
            <person name="Lim J.Y."/>
            <person name="Park J.H."/>
            <person name="Huh J.H."/>
            <person name="Kim J.S."/>
            <person name="Kim B.D."/>
            <person name="Cohen O."/>
            <person name="Paran I."/>
            <person name="Suh M.C."/>
            <person name="Lee S.B."/>
            <person name="Kim Y.K."/>
            <person name="Shin Y."/>
            <person name="Noh S.J."/>
            <person name="Park J."/>
            <person name="Seo Y.S."/>
            <person name="Kwon S.Y."/>
            <person name="Kim H.A."/>
            <person name="Park J.M."/>
            <person name="Kim H.J."/>
            <person name="Choi S.B."/>
            <person name="Bosland P.W."/>
            <person name="Reeves G."/>
            <person name="Jo S.H."/>
            <person name="Lee B.W."/>
            <person name="Cho H.T."/>
            <person name="Choi H.S."/>
            <person name="Lee M.S."/>
            <person name="Yu Y."/>
            <person name="Do Choi Y."/>
            <person name="Park B.S."/>
            <person name="van Deynze A."/>
            <person name="Ashrafi H."/>
            <person name="Hill T."/>
            <person name="Kim W.T."/>
            <person name="Pai H.S."/>
            <person name="Ahn H.K."/>
            <person name="Yeam I."/>
            <person name="Giovannoni J.J."/>
            <person name="Rose J.K."/>
            <person name="Sorensen I."/>
            <person name="Lee S.J."/>
            <person name="Kim R.W."/>
            <person name="Choi I.Y."/>
            <person name="Choi B.S."/>
            <person name="Lim J.S."/>
            <person name="Lee Y.H."/>
            <person name="Choi D."/>
        </authorList>
    </citation>
    <scope>NUCLEOTIDE SEQUENCE [LARGE SCALE GENOMIC DNA]</scope>
    <source>
        <strain evidence="3">cv. CM334</strain>
    </source>
</reference>
<evidence type="ECO:0000313" key="2">
    <source>
        <dbReference type="EMBL" id="PHT82094.1"/>
    </source>
</evidence>
<dbReference type="GO" id="GO:0010196">
    <property type="term" value="P:nonphotochemical quenching"/>
    <property type="evidence" value="ECO:0000318"/>
    <property type="project" value="GO_Central"/>
</dbReference>
<comment type="similarity">
    <text evidence="1">Belongs to the ycf20 family.</text>
</comment>
<reference evidence="2 3" key="2">
    <citation type="journal article" date="2017" name="Genome Biol.">
        <title>New reference genome sequences of hot pepper reveal the massive evolution of plant disease-resistance genes by retroduplication.</title>
        <authorList>
            <person name="Kim S."/>
            <person name="Park J."/>
            <person name="Yeom S.I."/>
            <person name="Kim Y.M."/>
            <person name="Seo E."/>
            <person name="Kim K.T."/>
            <person name="Kim M.S."/>
            <person name="Lee J.M."/>
            <person name="Cheong K."/>
            <person name="Shin H.S."/>
            <person name="Kim S.B."/>
            <person name="Han K."/>
            <person name="Lee J."/>
            <person name="Park M."/>
            <person name="Lee H.A."/>
            <person name="Lee H.Y."/>
            <person name="Lee Y."/>
            <person name="Oh S."/>
            <person name="Lee J.H."/>
            <person name="Choi E."/>
            <person name="Choi E."/>
            <person name="Lee S.E."/>
            <person name="Jeon J."/>
            <person name="Kim H."/>
            <person name="Choi G."/>
            <person name="Song H."/>
            <person name="Lee J."/>
            <person name="Lee S.C."/>
            <person name="Kwon J.K."/>
            <person name="Lee H.Y."/>
            <person name="Koo N."/>
            <person name="Hong Y."/>
            <person name="Kim R.W."/>
            <person name="Kang W.H."/>
            <person name="Huh J.H."/>
            <person name="Kang B.C."/>
            <person name="Yang T.J."/>
            <person name="Lee Y.H."/>
            <person name="Bennetzen J.L."/>
            <person name="Choi D."/>
        </authorList>
    </citation>
    <scope>NUCLEOTIDE SEQUENCE [LARGE SCALE GENOMIC DNA]</scope>
    <source>
        <strain evidence="3">cv. CM334</strain>
    </source>
</reference>